<dbReference type="EMBL" id="QRDZ01000010">
    <property type="protein sequence ID" value="RED76859.1"/>
    <property type="molecule type" value="Genomic_DNA"/>
</dbReference>
<organism evidence="2 3">
    <name type="scientific">Cohnella phaseoli</name>
    <dbReference type="NCBI Taxonomy" id="456490"/>
    <lineage>
        <taxon>Bacteria</taxon>
        <taxon>Bacillati</taxon>
        <taxon>Bacillota</taxon>
        <taxon>Bacilli</taxon>
        <taxon>Bacillales</taxon>
        <taxon>Paenibacillaceae</taxon>
        <taxon>Cohnella</taxon>
    </lineage>
</organism>
<dbReference type="Gene3D" id="3.40.50.720">
    <property type="entry name" value="NAD(P)-binding Rossmann-like Domain"/>
    <property type="match status" value="1"/>
</dbReference>
<sequence>MMISGISNQVLSEIDSVRGSSKIKVASVGSTSRLLADFLVLPRRSYEHYECINFLVSRPEDASFCFERLDGVVDIVLVDVEAKQSLDLMGIATQYVQHSSIVAYKPNDASVEAADLLVRQHFKDQLNGKTILILGAGNISAKLALRLCERNASIKMLSRNYNKASTVADGLNAILPKYSRSAIKAIESLSNQPLFDGLVSFVAADGVAQEEMAYLVKRGGIAIDGGINNLSPGFLKASGENGVICNRMDVRLGFVYSLLSSSPDVSNFYMNVRGERFDDNIRLLAGGIIGNRGDIIVDRIQQPTQIVGMANGVGGVLSSKDYSSKDKIRLERAREILNIVTEEGVR</sequence>
<evidence type="ECO:0000313" key="3">
    <source>
        <dbReference type="Proteomes" id="UP000256977"/>
    </source>
</evidence>
<evidence type="ECO:0000313" key="2">
    <source>
        <dbReference type="EMBL" id="RED76859.1"/>
    </source>
</evidence>
<gene>
    <name evidence="2" type="ORF">DFP98_11078</name>
</gene>
<dbReference type="Proteomes" id="UP000256977">
    <property type="component" value="Unassembled WGS sequence"/>
</dbReference>
<dbReference type="SUPFAM" id="SSF51735">
    <property type="entry name" value="NAD(P)-binding Rossmann-fold domains"/>
    <property type="match status" value="1"/>
</dbReference>
<feature type="domain" description="Quinate/shikimate 5-dehydrogenase/glutamyl-tRNA reductase" evidence="1">
    <location>
        <begin position="118"/>
        <end position="172"/>
    </location>
</feature>
<comment type="caution">
    <text evidence="2">The sequence shown here is derived from an EMBL/GenBank/DDBJ whole genome shotgun (WGS) entry which is preliminary data.</text>
</comment>
<evidence type="ECO:0000259" key="1">
    <source>
        <dbReference type="Pfam" id="PF01488"/>
    </source>
</evidence>
<reference evidence="2 3" key="1">
    <citation type="submission" date="2018-07" db="EMBL/GenBank/DDBJ databases">
        <title>Genomic Encyclopedia of Type Strains, Phase III (KMG-III): the genomes of soil and plant-associated and newly described type strains.</title>
        <authorList>
            <person name="Whitman W."/>
        </authorList>
    </citation>
    <scope>NUCLEOTIDE SEQUENCE [LARGE SCALE GENOMIC DNA]</scope>
    <source>
        <strain evidence="2 3">CECT 7287</strain>
    </source>
</reference>
<keyword evidence="3" id="KW-1185">Reference proteome</keyword>
<name>A0A3D9JSU9_9BACL</name>
<dbReference type="InterPro" id="IPR006151">
    <property type="entry name" value="Shikm_DH/Glu-tRNA_Rdtase"/>
</dbReference>
<dbReference type="RefSeq" id="WP_116061328.1">
    <property type="nucleotide sequence ID" value="NZ_QRDZ01000010.1"/>
</dbReference>
<proteinExistence type="predicted"/>
<dbReference type="InterPro" id="IPR036291">
    <property type="entry name" value="NAD(P)-bd_dom_sf"/>
</dbReference>
<accession>A0A3D9JSU9</accession>
<dbReference type="Pfam" id="PF01488">
    <property type="entry name" value="Shikimate_DH"/>
    <property type="match status" value="1"/>
</dbReference>
<protein>
    <submittedName>
        <fullName evidence="2">Shikimate/quinate 5-dehydrogenase</fullName>
    </submittedName>
</protein>
<dbReference type="AlphaFoldDB" id="A0A3D9JSU9"/>
<dbReference type="OrthoDB" id="2360403at2"/>